<dbReference type="AlphaFoldDB" id="A0A432Y8Q8"/>
<protein>
    <recommendedName>
        <fullName evidence="3">Translocation and assembly module subunit TamA</fullName>
    </recommendedName>
    <alternativeName>
        <fullName evidence="9">Autotransporter assembly factor TamA</fullName>
    </alternativeName>
</protein>
<evidence type="ECO:0000256" key="6">
    <source>
        <dbReference type="ARBA" id="ARBA00022729"/>
    </source>
</evidence>
<feature type="domain" description="Bacterial surface antigen (D15)" evidence="12">
    <location>
        <begin position="308"/>
        <end position="580"/>
    </location>
</feature>
<evidence type="ECO:0000256" key="9">
    <source>
        <dbReference type="ARBA" id="ARBA00033063"/>
    </source>
</evidence>
<dbReference type="RefSeq" id="WP_126755453.1">
    <property type="nucleotide sequence ID" value="NZ_PIPY01000015.1"/>
</dbReference>
<name>A0A432Y8Q8_9GAMM</name>
<evidence type="ECO:0000313" key="15">
    <source>
        <dbReference type="EMBL" id="RUO57312.1"/>
    </source>
</evidence>
<feature type="signal peptide" evidence="11">
    <location>
        <begin position="1"/>
        <end position="25"/>
    </location>
</feature>
<sequence>MTRSCWRIFFFIFCVCGLSLGTSFAQTIERRATTLQVEYSGVDGELAKNVDSYLELLDYNGKPTPASFRLRFLARRGETSIKNALKPFGYYHSEVSHEIIHSENVTRVSYQINPGPRTQIGTLNITIQGSMQDDPVFQNLRKQFPLATGQPFIHADYERTKNMLRNLAAERGYYDARFERQNVRVELTEQAAHIDLVYASGERYKFGDVEMCCNHLSDDFIARYFQFSQGQPFHTRELLDLQVALAGSDYFETVEVAPIWDQASNAQVPVSVRLTPNKRDYYQVGPGYGTDTGARLTLAFDRRWVNDRGHRLSSVLRLSQVQNTGFVDYIIPGKDPTRDQYSITGEIMDRSYESIESTLYRTSVRDIRHYDEWQRTYELAYQREDFRFGAVDKTTSSFLIPSAEFSLVRSEMDAENRNLVDNGFRVSAKLKGASDTVLADTSFIALTLSGKAVYTLSPRWRFLARSEIGAMTTSDFSQIPPSLRFFAGGDHSVRGYAYQQLGPENSEGVVTGGRYLGVLSAEFDYLVAPKWRVALFTDVGNSGMEWSMPWRQTLGAGVRWLSPIGPVRLDVAQAVDEPGRPWRIHLTIGPDL</sequence>
<reference evidence="16" key="1">
    <citation type="journal article" date="2018" name="Front. Microbiol.">
        <title>Genome-Based Analysis Reveals the Taxonomy and Diversity of the Family Idiomarinaceae.</title>
        <authorList>
            <person name="Liu Y."/>
            <person name="Lai Q."/>
            <person name="Shao Z."/>
        </authorList>
    </citation>
    <scope>NUCLEOTIDE SEQUENCE [LARGE SCALE GENOMIC DNA]</scope>
    <source>
        <strain evidence="16">CVS-6</strain>
    </source>
</reference>
<comment type="subunit">
    <text evidence="10">Interacts with TamB to form the translocation and assembly module (TAM).</text>
</comment>
<dbReference type="InterPro" id="IPR010827">
    <property type="entry name" value="BamA/TamA_POTRA"/>
</dbReference>
<evidence type="ECO:0000256" key="5">
    <source>
        <dbReference type="ARBA" id="ARBA00022692"/>
    </source>
</evidence>
<evidence type="ECO:0000256" key="10">
    <source>
        <dbReference type="ARBA" id="ARBA00093548"/>
    </source>
</evidence>
<dbReference type="InterPro" id="IPR000184">
    <property type="entry name" value="Bac_surfAg_D15"/>
</dbReference>
<feature type="chain" id="PRO_5019077708" description="Translocation and assembly module subunit TamA" evidence="11">
    <location>
        <begin position="26"/>
        <end position="592"/>
    </location>
</feature>
<keyword evidence="5" id="KW-0812">Transmembrane</keyword>
<feature type="domain" description="POTRA" evidence="13">
    <location>
        <begin position="139"/>
        <end position="198"/>
    </location>
</feature>
<dbReference type="Pfam" id="PF17243">
    <property type="entry name" value="POTRA_TamA_1"/>
    <property type="match status" value="1"/>
</dbReference>
<dbReference type="GO" id="GO:0009306">
    <property type="term" value="P:protein secretion"/>
    <property type="evidence" value="ECO:0007669"/>
    <property type="project" value="TreeGrafter"/>
</dbReference>
<dbReference type="Gene3D" id="3.10.20.310">
    <property type="entry name" value="membrane protein fhac"/>
    <property type="match status" value="3"/>
</dbReference>
<keyword evidence="8" id="KW-0998">Cell outer membrane</keyword>
<feature type="domain" description="TamA POTRA" evidence="14">
    <location>
        <begin position="38"/>
        <end position="114"/>
    </location>
</feature>
<evidence type="ECO:0000256" key="8">
    <source>
        <dbReference type="ARBA" id="ARBA00023237"/>
    </source>
</evidence>
<evidence type="ECO:0000256" key="11">
    <source>
        <dbReference type="SAM" id="SignalP"/>
    </source>
</evidence>
<keyword evidence="4" id="KW-1134">Transmembrane beta strand</keyword>
<dbReference type="Gene3D" id="2.40.160.50">
    <property type="entry name" value="membrane protein fhac: a member of the omp85/tpsb transporter family"/>
    <property type="match status" value="1"/>
</dbReference>
<proteinExistence type="inferred from homology"/>
<evidence type="ECO:0000256" key="7">
    <source>
        <dbReference type="ARBA" id="ARBA00023136"/>
    </source>
</evidence>
<evidence type="ECO:0000259" key="12">
    <source>
        <dbReference type="Pfam" id="PF01103"/>
    </source>
</evidence>
<dbReference type="OrthoDB" id="9803054at2"/>
<dbReference type="InterPro" id="IPR039910">
    <property type="entry name" value="D15-like"/>
</dbReference>
<keyword evidence="7" id="KW-0472">Membrane</keyword>
<dbReference type="PANTHER" id="PTHR12815:SF47">
    <property type="entry name" value="TRANSLOCATION AND ASSEMBLY MODULE SUBUNIT TAMA"/>
    <property type="match status" value="1"/>
</dbReference>
<dbReference type="Pfam" id="PF01103">
    <property type="entry name" value="Omp85"/>
    <property type="match status" value="1"/>
</dbReference>
<evidence type="ECO:0000256" key="2">
    <source>
        <dbReference type="ARBA" id="ARBA00010248"/>
    </source>
</evidence>
<dbReference type="Proteomes" id="UP000288259">
    <property type="component" value="Unassembled WGS sequence"/>
</dbReference>
<comment type="similarity">
    <text evidence="2">Belongs to the TamA family.</text>
</comment>
<evidence type="ECO:0000256" key="1">
    <source>
        <dbReference type="ARBA" id="ARBA00004442"/>
    </source>
</evidence>
<evidence type="ECO:0000259" key="13">
    <source>
        <dbReference type="Pfam" id="PF07244"/>
    </source>
</evidence>
<accession>A0A432Y8Q8</accession>
<dbReference type="GO" id="GO:0097347">
    <property type="term" value="C:TAM protein secretion complex"/>
    <property type="evidence" value="ECO:0007669"/>
    <property type="project" value="TreeGrafter"/>
</dbReference>
<dbReference type="PANTHER" id="PTHR12815">
    <property type="entry name" value="SORTING AND ASSEMBLY MACHINERY SAMM50 PROTEIN FAMILY MEMBER"/>
    <property type="match status" value="1"/>
</dbReference>
<gene>
    <name evidence="15" type="ORF">CWI71_11685</name>
</gene>
<evidence type="ECO:0000259" key="14">
    <source>
        <dbReference type="Pfam" id="PF17243"/>
    </source>
</evidence>
<dbReference type="InterPro" id="IPR035243">
    <property type="entry name" value="TamA_POTRA_Dom_1"/>
</dbReference>
<comment type="caution">
    <text evidence="15">The sequence shown here is derived from an EMBL/GenBank/DDBJ whole genome shotgun (WGS) entry which is preliminary data.</text>
</comment>
<dbReference type="Pfam" id="PF07244">
    <property type="entry name" value="POTRA"/>
    <property type="match status" value="1"/>
</dbReference>
<dbReference type="EMBL" id="PIPY01000015">
    <property type="protein sequence ID" value="RUO57312.1"/>
    <property type="molecule type" value="Genomic_DNA"/>
</dbReference>
<evidence type="ECO:0000256" key="4">
    <source>
        <dbReference type="ARBA" id="ARBA00022452"/>
    </source>
</evidence>
<keyword evidence="16" id="KW-1185">Reference proteome</keyword>
<comment type="subcellular location">
    <subcellularLocation>
        <location evidence="1">Cell outer membrane</location>
    </subcellularLocation>
</comment>
<evidence type="ECO:0000313" key="16">
    <source>
        <dbReference type="Proteomes" id="UP000288259"/>
    </source>
</evidence>
<organism evidence="15 16">
    <name type="scientific">Pseudidiomarina insulisalsae</name>
    <dbReference type="NCBI Taxonomy" id="575789"/>
    <lineage>
        <taxon>Bacteria</taxon>
        <taxon>Pseudomonadati</taxon>
        <taxon>Pseudomonadota</taxon>
        <taxon>Gammaproteobacteria</taxon>
        <taxon>Alteromonadales</taxon>
        <taxon>Idiomarinaceae</taxon>
        <taxon>Pseudidiomarina</taxon>
    </lineage>
</organism>
<dbReference type="GO" id="GO:0009279">
    <property type="term" value="C:cell outer membrane"/>
    <property type="evidence" value="ECO:0007669"/>
    <property type="project" value="UniProtKB-SubCell"/>
</dbReference>
<keyword evidence="6 11" id="KW-0732">Signal</keyword>
<evidence type="ECO:0000256" key="3">
    <source>
        <dbReference type="ARBA" id="ARBA00015419"/>
    </source>
</evidence>